<dbReference type="Pfam" id="PF13495">
    <property type="entry name" value="Phage_int_SAM_4"/>
    <property type="match status" value="1"/>
</dbReference>
<dbReference type="InterPro" id="IPR044068">
    <property type="entry name" value="CB"/>
</dbReference>
<organism evidence="8 9">
    <name type="scientific">Paenibacillus vini</name>
    <dbReference type="NCBI Taxonomy" id="1476024"/>
    <lineage>
        <taxon>Bacteria</taxon>
        <taxon>Bacillati</taxon>
        <taxon>Bacillota</taxon>
        <taxon>Bacilli</taxon>
        <taxon>Bacillales</taxon>
        <taxon>Paenibacillaceae</taxon>
        <taxon>Paenibacillus</taxon>
    </lineage>
</organism>
<dbReference type="InterPro" id="IPR013762">
    <property type="entry name" value="Integrase-like_cat_sf"/>
</dbReference>
<evidence type="ECO:0000256" key="2">
    <source>
        <dbReference type="ARBA" id="ARBA00022908"/>
    </source>
</evidence>
<evidence type="ECO:0000259" key="7">
    <source>
        <dbReference type="PROSITE" id="PS51900"/>
    </source>
</evidence>
<dbReference type="Pfam" id="PF00589">
    <property type="entry name" value="Phage_integrase"/>
    <property type="match status" value="1"/>
</dbReference>
<dbReference type="InterPro" id="IPR011010">
    <property type="entry name" value="DNA_brk_join_enz"/>
</dbReference>
<comment type="caution">
    <text evidence="8">The sequence shown here is derived from an EMBL/GenBank/DDBJ whole genome shotgun (WGS) entry which is preliminary data.</text>
</comment>
<dbReference type="PANTHER" id="PTHR30349">
    <property type="entry name" value="PHAGE INTEGRASE-RELATED"/>
    <property type="match status" value="1"/>
</dbReference>
<feature type="domain" description="Tyr recombinase" evidence="6">
    <location>
        <begin position="119"/>
        <end position="292"/>
    </location>
</feature>
<evidence type="ECO:0000313" key="9">
    <source>
        <dbReference type="Proteomes" id="UP000679992"/>
    </source>
</evidence>
<dbReference type="InterPro" id="IPR010998">
    <property type="entry name" value="Integrase_recombinase_N"/>
</dbReference>
<evidence type="ECO:0000259" key="6">
    <source>
        <dbReference type="PROSITE" id="PS51898"/>
    </source>
</evidence>
<accession>A0ABQ4MB74</accession>
<dbReference type="SUPFAM" id="SSF56349">
    <property type="entry name" value="DNA breaking-rejoining enzymes"/>
    <property type="match status" value="1"/>
</dbReference>
<evidence type="ECO:0000256" key="3">
    <source>
        <dbReference type="ARBA" id="ARBA00023125"/>
    </source>
</evidence>
<evidence type="ECO:0000256" key="1">
    <source>
        <dbReference type="ARBA" id="ARBA00008857"/>
    </source>
</evidence>
<keyword evidence="9" id="KW-1185">Reference proteome</keyword>
<dbReference type="EMBL" id="BOSL01000006">
    <property type="protein sequence ID" value="GIP53240.1"/>
    <property type="molecule type" value="Genomic_DNA"/>
</dbReference>
<comment type="similarity">
    <text evidence="1">Belongs to the 'phage' integrase family.</text>
</comment>
<dbReference type="PROSITE" id="PS51898">
    <property type="entry name" value="TYR_RECOMBINASE"/>
    <property type="match status" value="1"/>
</dbReference>
<dbReference type="Gene3D" id="1.10.443.10">
    <property type="entry name" value="Intergrase catalytic core"/>
    <property type="match status" value="1"/>
</dbReference>
<evidence type="ECO:0000256" key="4">
    <source>
        <dbReference type="ARBA" id="ARBA00023172"/>
    </source>
</evidence>
<dbReference type="PROSITE" id="PS51900">
    <property type="entry name" value="CB"/>
    <property type="match status" value="1"/>
</dbReference>
<dbReference type="InterPro" id="IPR004107">
    <property type="entry name" value="Integrase_SAM-like_N"/>
</dbReference>
<evidence type="ECO:0000256" key="5">
    <source>
        <dbReference type="PROSITE-ProRule" id="PRU01248"/>
    </source>
</evidence>
<sequence length="307" mass="35277">MKISDSKLYKEFPLFSTLCGPEDYHAKQLLNQLLLRKGYSMKTRKAYRGHAERFLRQSIVSVNEVSREHLNKYLLELIETGHSNSYINQAISALRFLFKNTLKRYDLPKHWIRPKGNKTLPSVLSEQEVLSLLDSLANPKHRLLLTLAYSSGLRVSEVVRLRREDLDFSRNLIHIRQAKGGKDRYTLLSNTVIDLLQTYMMTHAVIDYLFPGVQSGSHLSERAAQAVFDRAKHKAGILKKASIHTLRHSFATHLLEGGTDLRHIQELLGHADVKTTQIYTHVSKKDLAHIRSPLDPIMENPPERKKE</sequence>
<proteinExistence type="inferred from homology"/>
<keyword evidence="3 5" id="KW-0238">DNA-binding</keyword>
<name>A0ABQ4MB74_9BACL</name>
<dbReference type="Gene3D" id="1.10.150.130">
    <property type="match status" value="1"/>
</dbReference>
<dbReference type="Proteomes" id="UP000679992">
    <property type="component" value="Unassembled WGS sequence"/>
</dbReference>
<dbReference type="InterPro" id="IPR050090">
    <property type="entry name" value="Tyrosine_recombinase_XerCD"/>
</dbReference>
<protein>
    <submittedName>
        <fullName evidence="8">Integrase</fullName>
    </submittedName>
</protein>
<dbReference type="PANTHER" id="PTHR30349:SF64">
    <property type="entry name" value="PROPHAGE INTEGRASE INTD-RELATED"/>
    <property type="match status" value="1"/>
</dbReference>
<evidence type="ECO:0000313" key="8">
    <source>
        <dbReference type="EMBL" id="GIP53240.1"/>
    </source>
</evidence>
<gene>
    <name evidence="8" type="ORF">J42TS3_22750</name>
</gene>
<dbReference type="InterPro" id="IPR002104">
    <property type="entry name" value="Integrase_catalytic"/>
</dbReference>
<dbReference type="RefSeq" id="WP_213654845.1">
    <property type="nucleotide sequence ID" value="NZ_BOSL01000006.1"/>
</dbReference>
<keyword evidence="4" id="KW-0233">DNA recombination</keyword>
<reference evidence="8 9" key="1">
    <citation type="submission" date="2021-03" db="EMBL/GenBank/DDBJ databases">
        <title>Antimicrobial resistance genes in bacteria isolated from Japanese honey, and their potential for conferring macrolide and lincosamide resistance in the American foulbrood pathogen Paenibacillus larvae.</title>
        <authorList>
            <person name="Okamoto M."/>
            <person name="Kumagai M."/>
            <person name="Kanamori H."/>
            <person name="Takamatsu D."/>
        </authorList>
    </citation>
    <scope>NUCLEOTIDE SEQUENCE [LARGE SCALE GENOMIC DNA]</scope>
    <source>
        <strain evidence="8 9">J42TS3</strain>
    </source>
</reference>
<keyword evidence="2" id="KW-0229">DNA integration</keyword>
<feature type="domain" description="Core-binding (CB)" evidence="7">
    <location>
        <begin position="20"/>
        <end position="102"/>
    </location>
</feature>